<feature type="region of interest" description="Disordered" evidence="1">
    <location>
        <begin position="129"/>
        <end position="150"/>
    </location>
</feature>
<organism evidence="2 3">
    <name type="scientific">Claviceps pazoutovae</name>
    <dbReference type="NCBI Taxonomy" id="1649127"/>
    <lineage>
        <taxon>Eukaryota</taxon>
        <taxon>Fungi</taxon>
        <taxon>Dikarya</taxon>
        <taxon>Ascomycota</taxon>
        <taxon>Pezizomycotina</taxon>
        <taxon>Sordariomycetes</taxon>
        <taxon>Hypocreomycetidae</taxon>
        <taxon>Hypocreales</taxon>
        <taxon>Clavicipitaceae</taxon>
        <taxon>Claviceps</taxon>
    </lineage>
</organism>
<reference evidence="2 3" key="1">
    <citation type="journal article" date="2020" name="bioRxiv">
        <title>Whole genome comparisons of ergot fungi reveals the divergence and evolution of species within the genus Claviceps are the result of varying mechanisms driving genome evolution and host range expansion.</title>
        <authorList>
            <person name="Wyka S.A."/>
            <person name="Mondo S.J."/>
            <person name="Liu M."/>
            <person name="Dettman J."/>
            <person name="Nalam V."/>
            <person name="Broders K.D."/>
        </authorList>
    </citation>
    <scope>NUCLEOTIDE SEQUENCE [LARGE SCALE GENOMIC DNA]</scope>
    <source>
        <strain evidence="2 3">CCC 1485</strain>
    </source>
</reference>
<evidence type="ECO:0000313" key="3">
    <source>
        <dbReference type="Proteomes" id="UP000706124"/>
    </source>
</evidence>
<evidence type="ECO:0000256" key="1">
    <source>
        <dbReference type="SAM" id="MobiDB-lite"/>
    </source>
</evidence>
<name>A0A9P7MG83_9HYPO</name>
<feature type="compositionally biased region" description="Basic and acidic residues" evidence="1">
    <location>
        <begin position="129"/>
        <end position="139"/>
    </location>
</feature>
<keyword evidence="3" id="KW-1185">Reference proteome</keyword>
<accession>A0A9P7MG83</accession>
<proteinExistence type="predicted"/>
<dbReference type="EMBL" id="SRPO01000051">
    <property type="protein sequence ID" value="KAG5944755.1"/>
    <property type="molecule type" value="Genomic_DNA"/>
</dbReference>
<dbReference type="Proteomes" id="UP000706124">
    <property type="component" value="Unassembled WGS sequence"/>
</dbReference>
<protein>
    <submittedName>
        <fullName evidence="2">Uncharacterized protein</fullName>
    </submittedName>
</protein>
<gene>
    <name evidence="2" type="ORF">E4U60_005697</name>
</gene>
<comment type="caution">
    <text evidence="2">The sequence shown here is derived from an EMBL/GenBank/DDBJ whole genome shotgun (WGS) entry which is preliminary data.</text>
</comment>
<dbReference type="AlphaFoldDB" id="A0A9P7MG83"/>
<sequence>MPTARIDGSFGRDGSDWKLQASSTEVLRNALHCAICNYAPKGGRRRRAAAPPACSVGEDNIINHYEAGTLLSLALEHLKLEWTTFKRCVWFSDAGRQLGSVKKDSKQVWLDSTTPARPMQDVRRARCLEPSRDSMESQHARSRTLPTQRGSTTLAAKFSTAWQKVGELHERKPPTKGNVPATACSGEKGFFLLLRTMEFLRDNANVSEFRPL</sequence>
<evidence type="ECO:0000313" key="2">
    <source>
        <dbReference type="EMBL" id="KAG5944755.1"/>
    </source>
</evidence>